<dbReference type="AlphaFoldDB" id="A0A4C1XY63"/>
<gene>
    <name evidence="1" type="ORF">EVAR_53955_1</name>
</gene>
<organism evidence="1 2">
    <name type="scientific">Eumeta variegata</name>
    <name type="common">Bagworm moth</name>
    <name type="synonym">Eumeta japonica</name>
    <dbReference type="NCBI Taxonomy" id="151549"/>
    <lineage>
        <taxon>Eukaryota</taxon>
        <taxon>Metazoa</taxon>
        <taxon>Ecdysozoa</taxon>
        <taxon>Arthropoda</taxon>
        <taxon>Hexapoda</taxon>
        <taxon>Insecta</taxon>
        <taxon>Pterygota</taxon>
        <taxon>Neoptera</taxon>
        <taxon>Endopterygota</taxon>
        <taxon>Lepidoptera</taxon>
        <taxon>Glossata</taxon>
        <taxon>Ditrysia</taxon>
        <taxon>Tineoidea</taxon>
        <taxon>Psychidae</taxon>
        <taxon>Oiketicinae</taxon>
        <taxon>Eumeta</taxon>
    </lineage>
</organism>
<keyword evidence="2" id="KW-1185">Reference proteome</keyword>
<comment type="caution">
    <text evidence="1">The sequence shown here is derived from an EMBL/GenBank/DDBJ whole genome shotgun (WGS) entry which is preliminary data.</text>
</comment>
<evidence type="ECO:0000313" key="2">
    <source>
        <dbReference type="Proteomes" id="UP000299102"/>
    </source>
</evidence>
<evidence type="ECO:0000313" key="1">
    <source>
        <dbReference type="EMBL" id="GBP68538.1"/>
    </source>
</evidence>
<reference evidence="1 2" key="1">
    <citation type="journal article" date="2019" name="Commun. Biol.">
        <title>The bagworm genome reveals a unique fibroin gene that provides high tensile strength.</title>
        <authorList>
            <person name="Kono N."/>
            <person name="Nakamura H."/>
            <person name="Ohtoshi R."/>
            <person name="Tomita M."/>
            <person name="Numata K."/>
            <person name="Arakawa K."/>
        </authorList>
    </citation>
    <scope>NUCLEOTIDE SEQUENCE [LARGE SCALE GENOMIC DNA]</scope>
</reference>
<name>A0A4C1XY63_EUMVA</name>
<accession>A0A4C1XY63</accession>
<sequence>MFAIVETRSSRHRADSPPAVVAGRVARAGSLITASAALTRQRPDRCLGGFIAAGRPPLWHDDISKVNDSVVFGGECWHARYCRSETP</sequence>
<dbReference type="Proteomes" id="UP000299102">
    <property type="component" value="Unassembled WGS sequence"/>
</dbReference>
<proteinExistence type="predicted"/>
<protein>
    <submittedName>
        <fullName evidence="1">Uncharacterized protein</fullName>
    </submittedName>
</protein>
<dbReference type="EMBL" id="BGZK01001015">
    <property type="protein sequence ID" value="GBP68538.1"/>
    <property type="molecule type" value="Genomic_DNA"/>
</dbReference>